<proteinExistence type="predicted"/>
<reference evidence="1" key="1">
    <citation type="journal article" date="2023" name="bioRxiv">
        <title>Improved chromosome-level genome assembly for marigold (Tagetes erecta).</title>
        <authorList>
            <person name="Jiang F."/>
            <person name="Yuan L."/>
            <person name="Wang S."/>
            <person name="Wang H."/>
            <person name="Xu D."/>
            <person name="Wang A."/>
            <person name="Fan W."/>
        </authorList>
    </citation>
    <scope>NUCLEOTIDE SEQUENCE</scope>
    <source>
        <strain evidence="1">WSJ</strain>
        <tissue evidence="1">Leaf</tissue>
    </source>
</reference>
<comment type="caution">
    <text evidence="1">The sequence shown here is derived from an EMBL/GenBank/DDBJ whole genome shotgun (WGS) entry which is preliminary data.</text>
</comment>
<evidence type="ECO:0000313" key="2">
    <source>
        <dbReference type="Proteomes" id="UP001229421"/>
    </source>
</evidence>
<dbReference type="EMBL" id="JAUHHV010000005">
    <property type="protein sequence ID" value="KAK1423339.1"/>
    <property type="molecule type" value="Genomic_DNA"/>
</dbReference>
<accession>A0AAD8KIH6</accession>
<dbReference type="Proteomes" id="UP001229421">
    <property type="component" value="Unassembled WGS sequence"/>
</dbReference>
<protein>
    <submittedName>
        <fullName evidence="1">Uncharacterized protein</fullName>
    </submittedName>
</protein>
<organism evidence="1 2">
    <name type="scientific">Tagetes erecta</name>
    <name type="common">African marigold</name>
    <dbReference type="NCBI Taxonomy" id="13708"/>
    <lineage>
        <taxon>Eukaryota</taxon>
        <taxon>Viridiplantae</taxon>
        <taxon>Streptophyta</taxon>
        <taxon>Embryophyta</taxon>
        <taxon>Tracheophyta</taxon>
        <taxon>Spermatophyta</taxon>
        <taxon>Magnoliopsida</taxon>
        <taxon>eudicotyledons</taxon>
        <taxon>Gunneridae</taxon>
        <taxon>Pentapetalae</taxon>
        <taxon>asterids</taxon>
        <taxon>campanulids</taxon>
        <taxon>Asterales</taxon>
        <taxon>Asteraceae</taxon>
        <taxon>Asteroideae</taxon>
        <taxon>Heliantheae alliance</taxon>
        <taxon>Tageteae</taxon>
        <taxon>Tagetes</taxon>
    </lineage>
</organism>
<name>A0AAD8KIH6_TARER</name>
<dbReference type="AlphaFoldDB" id="A0AAD8KIH6"/>
<gene>
    <name evidence="1" type="ORF">QVD17_18638</name>
</gene>
<sequence>MDLLWTACEEMLGCCKYQFSFQLLGYCDELHLSFRSQAAVVSQSFCRLTTSLGPPRLFKIATVLRDLLLLLLLLCMMMLSMYNDAIAVCELFCSCCENVDGLDL</sequence>
<keyword evidence="2" id="KW-1185">Reference proteome</keyword>
<evidence type="ECO:0000313" key="1">
    <source>
        <dbReference type="EMBL" id="KAK1423339.1"/>
    </source>
</evidence>